<feature type="domain" description="Fe2OG dioxygenase" evidence="9">
    <location>
        <begin position="101"/>
        <end position="199"/>
    </location>
</feature>
<evidence type="ECO:0000256" key="7">
    <source>
        <dbReference type="ARBA" id="ARBA00023004"/>
    </source>
</evidence>
<evidence type="ECO:0000256" key="1">
    <source>
        <dbReference type="ARBA" id="ARBA00001954"/>
    </source>
</evidence>
<dbReference type="GO" id="GO:0032451">
    <property type="term" value="F:demethylase activity"/>
    <property type="evidence" value="ECO:0007669"/>
    <property type="project" value="UniProtKB-ARBA"/>
</dbReference>
<comment type="caution">
    <text evidence="10">The sequence shown here is derived from an EMBL/GenBank/DDBJ whole genome shotgun (WGS) entry which is preliminary data.</text>
</comment>
<sequence>MEQLSFFDTEDNLPQDILEYKPNFFDANESRQIFKTLLEQTPWKQESQYMYGREVKTPRLTAWYGDESSYYKFSGQQFIPLKWTDQLLNIKLKIEPAAGVLFNSVLLNYYRDNNDSVAWHSDDEPELGINPLIASVNFGQTRRFDVRHKANHKQKYSVNLENGSLLLMKGDVQHQWEHQVPKSAKVLKGRINLTFRTII</sequence>
<dbReference type="InterPro" id="IPR027450">
    <property type="entry name" value="AlkB-like"/>
</dbReference>
<dbReference type="InterPro" id="IPR037151">
    <property type="entry name" value="AlkB-like_sf"/>
</dbReference>
<evidence type="ECO:0000256" key="4">
    <source>
        <dbReference type="ARBA" id="ARBA00022842"/>
    </source>
</evidence>
<keyword evidence="7" id="KW-0408">Iron</keyword>
<dbReference type="Pfam" id="PF13532">
    <property type="entry name" value="2OG-FeII_Oxy_2"/>
    <property type="match status" value="1"/>
</dbReference>
<dbReference type="SUPFAM" id="SSF51197">
    <property type="entry name" value="Clavaminate synthase-like"/>
    <property type="match status" value="1"/>
</dbReference>
<keyword evidence="8" id="KW-0234">DNA repair</keyword>
<dbReference type="Gene3D" id="2.60.120.590">
    <property type="entry name" value="Alpha-ketoglutarate-dependent dioxygenase AlkB-like"/>
    <property type="match status" value="1"/>
</dbReference>
<dbReference type="GO" id="GO:0016787">
    <property type="term" value="F:hydrolase activity"/>
    <property type="evidence" value="ECO:0007669"/>
    <property type="project" value="UniProtKB-ARBA"/>
</dbReference>
<name>A0A495J1Q9_9SPHI</name>
<protein>
    <submittedName>
        <fullName evidence="10">Alkylated DNA repair dioxygenase AlkB</fullName>
    </submittedName>
</protein>
<dbReference type="GO" id="GO:0051213">
    <property type="term" value="F:dioxygenase activity"/>
    <property type="evidence" value="ECO:0007669"/>
    <property type="project" value="UniProtKB-KW"/>
</dbReference>
<evidence type="ECO:0000256" key="3">
    <source>
        <dbReference type="ARBA" id="ARBA00022763"/>
    </source>
</evidence>
<keyword evidence="5 10" id="KW-0223">Dioxygenase</keyword>
<dbReference type="GO" id="GO:0016705">
    <property type="term" value="F:oxidoreductase activity, acting on paired donors, with incorporation or reduction of molecular oxygen"/>
    <property type="evidence" value="ECO:0007669"/>
    <property type="project" value="UniProtKB-ARBA"/>
</dbReference>
<reference evidence="10 11" key="1">
    <citation type="submission" date="2018-10" db="EMBL/GenBank/DDBJ databases">
        <title>Genomic Encyclopedia of Archaeal and Bacterial Type Strains, Phase II (KMG-II): from individual species to whole genera.</title>
        <authorList>
            <person name="Goeker M."/>
        </authorList>
    </citation>
    <scope>NUCLEOTIDE SEQUENCE [LARGE SCALE GENOMIC DNA]</scope>
    <source>
        <strain evidence="10 11">DSM 18602</strain>
    </source>
</reference>
<evidence type="ECO:0000313" key="10">
    <source>
        <dbReference type="EMBL" id="RKR82743.1"/>
    </source>
</evidence>
<keyword evidence="2" id="KW-0479">Metal-binding</keyword>
<dbReference type="PROSITE" id="PS51471">
    <property type="entry name" value="FE2OG_OXY"/>
    <property type="match status" value="1"/>
</dbReference>
<accession>A0A495J1Q9</accession>
<dbReference type="PANTHER" id="PTHR31212">
    <property type="entry name" value="ALPHA-KETOGLUTARATE-DEPENDENT DIOXYGENASE ALKB HOMOLOG 3"/>
    <property type="match status" value="1"/>
</dbReference>
<evidence type="ECO:0000256" key="5">
    <source>
        <dbReference type="ARBA" id="ARBA00022964"/>
    </source>
</evidence>
<evidence type="ECO:0000313" key="11">
    <source>
        <dbReference type="Proteomes" id="UP000268007"/>
    </source>
</evidence>
<dbReference type="GO" id="GO:0046872">
    <property type="term" value="F:metal ion binding"/>
    <property type="evidence" value="ECO:0007669"/>
    <property type="project" value="UniProtKB-KW"/>
</dbReference>
<dbReference type="OrthoDB" id="190276at2"/>
<gene>
    <name evidence="10" type="ORF">BDD43_2928</name>
</gene>
<keyword evidence="3" id="KW-0227">DNA damage</keyword>
<dbReference type="Proteomes" id="UP000268007">
    <property type="component" value="Unassembled WGS sequence"/>
</dbReference>
<organism evidence="10 11">
    <name type="scientific">Mucilaginibacter gracilis</name>
    <dbReference type="NCBI Taxonomy" id="423350"/>
    <lineage>
        <taxon>Bacteria</taxon>
        <taxon>Pseudomonadati</taxon>
        <taxon>Bacteroidota</taxon>
        <taxon>Sphingobacteriia</taxon>
        <taxon>Sphingobacteriales</taxon>
        <taxon>Sphingobacteriaceae</taxon>
        <taxon>Mucilaginibacter</taxon>
    </lineage>
</organism>
<evidence type="ECO:0000256" key="2">
    <source>
        <dbReference type="ARBA" id="ARBA00022723"/>
    </source>
</evidence>
<dbReference type="InterPro" id="IPR032854">
    <property type="entry name" value="ALKBH3"/>
</dbReference>
<dbReference type="PANTHER" id="PTHR31212:SF4">
    <property type="entry name" value="ALPHA-KETOGLUTARATE-DEPENDENT DIOXYGENASE ALKB HOMOLOG 3"/>
    <property type="match status" value="1"/>
</dbReference>
<dbReference type="InterPro" id="IPR005123">
    <property type="entry name" value="Oxoglu/Fe-dep_dioxygenase_dom"/>
</dbReference>
<proteinExistence type="predicted"/>
<dbReference type="GO" id="GO:0006307">
    <property type="term" value="P:DNA alkylation repair"/>
    <property type="evidence" value="ECO:0007669"/>
    <property type="project" value="InterPro"/>
</dbReference>
<keyword evidence="4" id="KW-0460">Magnesium</keyword>
<dbReference type="RefSeq" id="WP_121198317.1">
    <property type="nucleotide sequence ID" value="NZ_RBKU01000001.1"/>
</dbReference>
<keyword evidence="11" id="KW-1185">Reference proteome</keyword>
<dbReference type="FunFam" id="2.60.120.590:FF:000004">
    <property type="entry name" value="DNA oxidative demethylase ALKBH2"/>
    <property type="match status" value="1"/>
</dbReference>
<dbReference type="GO" id="GO:0140097">
    <property type="term" value="F:catalytic activity, acting on DNA"/>
    <property type="evidence" value="ECO:0007669"/>
    <property type="project" value="UniProtKB-ARBA"/>
</dbReference>
<keyword evidence="6" id="KW-0560">Oxidoreductase</keyword>
<evidence type="ECO:0000256" key="6">
    <source>
        <dbReference type="ARBA" id="ARBA00023002"/>
    </source>
</evidence>
<evidence type="ECO:0000259" key="9">
    <source>
        <dbReference type="PROSITE" id="PS51471"/>
    </source>
</evidence>
<dbReference type="AlphaFoldDB" id="A0A495J1Q9"/>
<comment type="cofactor">
    <cofactor evidence="1">
        <name>Fe(2+)</name>
        <dbReference type="ChEBI" id="CHEBI:29033"/>
    </cofactor>
</comment>
<dbReference type="EMBL" id="RBKU01000001">
    <property type="protein sequence ID" value="RKR82743.1"/>
    <property type="molecule type" value="Genomic_DNA"/>
</dbReference>
<evidence type="ECO:0000256" key="8">
    <source>
        <dbReference type="ARBA" id="ARBA00023204"/>
    </source>
</evidence>